<feature type="transmembrane region" description="Helical" evidence="1">
    <location>
        <begin position="130"/>
        <end position="150"/>
    </location>
</feature>
<evidence type="ECO:0000313" key="3">
    <source>
        <dbReference type="Proteomes" id="UP001143480"/>
    </source>
</evidence>
<comment type="caution">
    <text evidence="2">The sequence shown here is derived from an EMBL/GenBank/DDBJ whole genome shotgun (WGS) entry which is preliminary data.</text>
</comment>
<evidence type="ECO:0000256" key="1">
    <source>
        <dbReference type="SAM" id="Phobius"/>
    </source>
</evidence>
<dbReference type="AlphaFoldDB" id="A0A9W6NKB4"/>
<keyword evidence="1" id="KW-0472">Membrane</keyword>
<keyword evidence="1" id="KW-1133">Transmembrane helix</keyword>
<sequence length="179" mass="19908">MRPYAAGMTRIRIWLVIFLVGLVASGVTAFPLEHEVRWLHQLLDGSPAPQGLVDWIARVDRGIAETNDRYPFIMYGTDWLAFAHLVIGVAFWGPLRDPVRNIWIIEWGMIACVGVVPLALFAGPVRGIPLWWSAVDISFGVFGIIPLLVVRRMIKRLPPIGGDNQDAPEKPLRVIHGAG</sequence>
<reference evidence="2" key="2">
    <citation type="submission" date="2023-01" db="EMBL/GenBank/DDBJ databases">
        <authorList>
            <person name="Sun Q."/>
            <person name="Evtushenko L."/>
        </authorList>
    </citation>
    <scope>NUCLEOTIDE SEQUENCE</scope>
    <source>
        <strain evidence="2">VKM Ac-1321</strain>
    </source>
</reference>
<dbReference type="EMBL" id="BSFP01000010">
    <property type="protein sequence ID" value="GLL00745.1"/>
    <property type="molecule type" value="Genomic_DNA"/>
</dbReference>
<feature type="transmembrane region" description="Helical" evidence="1">
    <location>
        <begin position="72"/>
        <end position="92"/>
    </location>
</feature>
<proteinExistence type="predicted"/>
<reference evidence="2" key="1">
    <citation type="journal article" date="2014" name="Int. J. Syst. Evol. Microbiol.">
        <title>Complete genome sequence of Corynebacterium casei LMG S-19264T (=DSM 44701T), isolated from a smear-ripened cheese.</title>
        <authorList>
            <consortium name="US DOE Joint Genome Institute (JGI-PGF)"/>
            <person name="Walter F."/>
            <person name="Albersmeier A."/>
            <person name="Kalinowski J."/>
            <person name="Ruckert C."/>
        </authorList>
    </citation>
    <scope>NUCLEOTIDE SEQUENCE</scope>
    <source>
        <strain evidence="2">VKM Ac-1321</strain>
    </source>
</reference>
<feature type="transmembrane region" description="Helical" evidence="1">
    <location>
        <begin position="104"/>
        <end position="124"/>
    </location>
</feature>
<keyword evidence="1" id="KW-0812">Transmembrane</keyword>
<dbReference type="Proteomes" id="UP001143480">
    <property type="component" value="Unassembled WGS sequence"/>
</dbReference>
<evidence type="ECO:0008006" key="4">
    <source>
        <dbReference type="Google" id="ProtNLM"/>
    </source>
</evidence>
<accession>A0A9W6NKB4</accession>
<gene>
    <name evidence="2" type="ORF">GCM10017581_024860</name>
</gene>
<evidence type="ECO:0000313" key="2">
    <source>
        <dbReference type="EMBL" id="GLL00745.1"/>
    </source>
</evidence>
<keyword evidence="3" id="KW-1185">Reference proteome</keyword>
<name>A0A9W6NKB4_9ACTN</name>
<protein>
    <recommendedName>
        <fullName evidence="4">Cytoplasmic membrane protein</fullName>
    </recommendedName>
</protein>
<organism evidence="2 3">
    <name type="scientific">Dactylosporangium matsuzakiense</name>
    <dbReference type="NCBI Taxonomy" id="53360"/>
    <lineage>
        <taxon>Bacteria</taxon>
        <taxon>Bacillati</taxon>
        <taxon>Actinomycetota</taxon>
        <taxon>Actinomycetes</taxon>
        <taxon>Micromonosporales</taxon>
        <taxon>Micromonosporaceae</taxon>
        <taxon>Dactylosporangium</taxon>
    </lineage>
</organism>